<feature type="domain" description="FAS1" evidence="3">
    <location>
        <begin position="47"/>
        <end position="182"/>
    </location>
</feature>
<reference evidence="4 5" key="2">
    <citation type="journal article" date="2009" name="PLoS ONE">
        <title>An integrated genetic and cytogenetic map of the cucumber genome.</title>
        <authorList>
            <person name="Ren Y."/>
            <person name="Zhang Z."/>
            <person name="Liu J."/>
            <person name="Staub J.E."/>
            <person name="Han Y."/>
            <person name="Cheng Z."/>
            <person name="Li X."/>
            <person name="Lu J."/>
            <person name="Miao H."/>
            <person name="Kang H."/>
            <person name="Xie B."/>
            <person name="Gu X."/>
            <person name="Wang X."/>
            <person name="Du Y."/>
            <person name="Jin W."/>
            <person name="Huang S."/>
        </authorList>
    </citation>
    <scope>NUCLEOTIDE SEQUENCE [LARGE SCALE GENOMIC DNA]</scope>
    <source>
        <strain evidence="5">cv. 9930</strain>
    </source>
</reference>
<keyword evidence="2" id="KW-0812">Transmembrane</keyword>
<dbReference type="AlphaFoldDB" id="A0A0A0K8H5"/>
<dbReference type="SUPFAM" id="SSF82153">
    <property type="entry name" value="FAS1 domain"/>
    <property type="match status" value="1"/>
</dbReference>
<dbReference type="InterPro" id="IPR000782">
    <property type="entry name" value="FAS1_domain"/>
</dbReference>
<dbReference type="Gene3D" id="2.30.180.10">
    <property type="entry name" value="FAS1 domain"/>
    <property type="match status" value="1"/>
</dbReference>
<reference evidence="4 5" key="4">
    <citation type="journal article" date="2011" name="BMC Genomics">
        <title>RNA-Seq improves annotation of protein-coding genes in the cucumber genome.</title>
        <authorList>
            <person name="Li Z."/>
            <person name="Zhang Z."/>
            <person name="Yan P."/>
            <person name="Huang S."/>
            <person name="Fei Z."/>
            <person name="Lin K."/>
        </authorList>
    </citation>
    <scope>NUCLEOTIDE SEQUENCE [LARGE SCALE GENOMIC DNA]</scope>
    <source>
        <strain evidence="5">cv. 9930</strain>
    </source>
</reference>
<evidence type="ECO:0000313" key="4">
    <source>
        <dbReference type="EMBL" id="KGN45773.1"/>
    </source>
</evidence>
<dbReference type="InterPro" id="IPR036378">
    <property type="entry name" value="FAS1_dom_sf"/>
</dbReference>
<dbReference type="eggNOG" id="ENOG502RZC1">
    <property type="taxonomic scope" value="Eukaryota"/>
</dbReference>
<protein>
    <recommendedName>
        <fullName evidence="3">FAS1 domain-containing protein</fullName>
    </recommendedName>
</protein>
<accession>A0A0A0K8H5</accession>
<gene>
    <name evidence="4" type="ORF">Csa_6G010005</name>
</gene>
<reference evidence="4 5" key="3">
    <citation type="journal article" date="2010" name="BMC Genomics">
        <title>Transcriptome sequencing and comparative analysis of cucumber flowers with different sex types.</title>
        <authorList>
            <person name="Guo S."/>
            <person name="Zheng Y."/>
            <person name="Joung J.G."/>
            <person name="Liu S."/>
            <person name="Zhang Z."/>
            <person name="Crasta O.R."/>
            <person name="Sobral B.W."/>
            <person name="Xu Y."/>
            <person name="Huang S."/>
            <person name="Fei Z."/>
        </authorList>
    </citation>
    <scope>NUCLEOTIDE SEQUENCE [LARGE SCALE GENOMIC DNA]</scope>
    <source>
        <strain evidence="5">cv. 9930</strain>
    </source>
</reference>
<dbReference type="Pfam" id="PF02469">
    <property type="entry name" value="Fasciclin"/>
    <property type="match status" value="1"/>
</dbReference>
<dbReference type="PROSITE" id="PS50213">
    <property type="entry name" value="FAS1"/>
    <property type="match status" value="1"/>
</dbReference>
<evidence type="ECO:0000259" key="3">
    <source>
        <dbReference type="PROSITE" id="PS50213"/>
    </source>
</evidence>
<evidence type="ECO:0000256" key="2">
    <source>
        <dbReference type="SAM" id="Phobius"/>
    </source>
</evidence>
<evidence type="ECO:0000256" key="1">
    <source>
        <dbReference type="ARBA" id="ARBA00007843"/>
    </source>
</evidence>
<dbReference type="OrthoDB" id="286301at2759"/>
<keyword evidence="2" id="KW-1133">Transmembrane helix</keyword>
<proteinExistence type="inferred from homology"/>
<dbReference type="Proteomes" id="UP000029981">
    <property type="component" value="Chromosome 6"/>
</dbReference>
<evidence type="ECO:0000313" key="5">
    <source>
        <dbReference type="Proteomes" id="UP000029981"/>
    </source>
</evidence>
<dbReference type="KEGG" id="csv:101206202"/>
<name>A0A0A0K8H5_CUCSA</name>
<organism evidence="4 5">
    <name type="scientific">Cucumis sativus</name>
    <name type="common">Cucumber</name>
    <dbReference type="NCBI Taxonomy" id="3659"/>
    <lineage>
        <taxon>Eukaryota</taxon>
        <taxon>Viridiplantae</taxon>
        <taxon>Streptophyta</taxon>
        <taxon>Embryophyta</taxon>
        <taxon>Tracheophyta</taxon>
        <taxon>Spermatophyta</taxon>
        <taxon>Magnoliopsida</taxon>
        <taxon>eudicotyledons</taxon>
        <taxon>Gunneridae</taxon>
        <taxon>Pentapetalae</taxon>
        <taxon>rosids</taxon>
        <taxon>fabids</taxon>
        <taxon>Cucurbitales</taxon>
        <taxon>Cucurbitaceae</taxon>
        <taxon>Benincaseae</taxon>
        <taxon>Cucumis</taxon>
    </lineage>
</organism>
<dbReference type="PANTHER" id="PTHR37232">
    <property type="entry name" value="FASCICLIN DOMAIN PROTEIN"/>
    <property type="match status" value="1"/>
</dbReference>
<dbReference type="OMA" id="GEIVVHI"/>
<dbReference type="EMBL" id="CM002927">
    <property type="protein sequence ID" value="KGN45773.1"/>
    <property type="molecule type" value="Genomic_DNA"/>
</dbReference>
<dbReference type="STRING" id="3659.A0A0A0K8H5"/>
<comment type="similarity">
    <text evidence="1">Belongs to the fasciclin-like AGP family.</text>
</comment>
<dbReference type="PANTHER" id="PTHR37232:SF2">
    <property type="entry name" value="FAS1 DOMAIN-CONTAINING PROTEIN"/>
    <property type="match status" value="1"/>
</dbReference>
<reference evidence="4 5" key="1">
    <citation type="journal article" date="2009" name="Nat. Genet.">
        <title>The genome of the cucumber, Cucumis sativus L.</title>
        <authorList>
            <person name="Huang S."/>
            <person name="Li R."/>
            <person name="Zhang Z."/>
            <person name="Li L."/>
            <person name="Gu X."/>
            <person name="Fan W."/>
            <person name="Lucas W.J."/>
            <person name="Wang X."/>
            <person name="Xie B."/>
            <person name="Ni P."/>
            <person name="Ren Y."/>
            <person name="Zhu H."/>
            <person name="Li J."/>
            <person name="Lin K."/>
            <person name="Jin W."/>
            <person name="Fei Z."/>
            <person name="Li G."/>
            <person name="Staub J."/>
            <person name="Kilian A."/>
            <person name="van der Vossen E.A."/>
            <person name="Wu Y."/>
            <person name="Guo J."/>
            <person name="He J."/>
            <person name="Jia Z."/>
            <person name="Ren Y."/>
            <person name="Tian G."/>
            <person name="Lu Y."/>
            <person name="Ruan J."/>
            <person name="Qian W."/>
            <person name="Wang M."/>
            <person name="Huang Q."/>
            <person name="Li B."/>
            <person name="Xuan Z."/>
            <person name="Cao J."/>
            <person name="Asan"/>
            <person name="Wu Z."/>
            <person name="Zhang J."/>
            <person name="Cai Q."/>
            <person name="Bai Y."/>
            <person name="Zhao B."/>
            <person name="Han Y."/>
            <person name="Li Y."/>
            <person name="Li X."/>
            <person name="Wang S."/>
            <person name="Shi Q."/>
            <person name="Liu S."/>
            <person name="Cho W.K."/>
            <person name="Kim J.Y."/>
            <person name="Xu Y."/>
            <person name="Heller-Uszynska K."/>
            <person name="Miao H."/>
            <person name="Cheng Z."/>
            <person name="Zhang S."/>
            <person name="Wu J."/>
            <person name="Yang Y."/>
            <person name="Kang H."/>
            <person name="Li M."/>
            <person name="Liang H."/>
            <person name="Ren X."/>
            <person name="Shi Z."/>
            <person name="Wen M."/>
            <person name="Jian M."/>
            <person name="Yang H."/>
            <person name="Zhang G."/>
            <person name="Yang Z."/>
            <person name="Chen R."/>
            <person name="Liu S."/>
            <person name="Li J."/>
            <person name="Ma L."/>
            <person name="Liu H."/>
            <person name="Zhou Y."/>
            <person name="Zhao J."/>
            <person name="Fang X."/>
            <person name="Li G."/>
            <person name="Fang L."/>
            <person name="Li Y."/>
            <person name="Liu D."/>
            <person name="Zheng H."/>
            <person name="Zhang Y."/>
            <person name="Qin N."/>
            <person name="Li Z."/>
            <person name="Yang G."/>
            <person name="Yang S."/>
            <person name="Bolund L."/>
            <person name="Kristiansen K."/>
            <person name="Zheng H."/>
            <person name="Li S."/>
            <person name="Zhang X."/>
            <person name="Yang H."/>
            <person name="Wang J."/>
            <person name="Sun R."/>
            <person name="Zhang B."/>
            <person name="Jiang S."/>
            <person name="Wang J."/>
            <person name="Du Y."/>
            <person name="Li S."/>
        </authorList>
    </citation>
    <scope>NUCLEOTIDE SEQUENCE [LARGE SCALE GENOMIC DNA]</scope>
    <source>
        <strain evidence="5">cv. 9930</strain>
    </source>
</reference>
<dbReference type="Gramene" id="KGN45773">
    <property type="protein sequence ID" value="KGN45773"/>
    <property type="gene ID" value="Csa_6G010005"/>
</dbReference>
<keyword evidence="2" id="KW-0472">Membrane</keyword>
<sequence length="198" mass="22254">MKRSFILKNPIAFVFMILSLCCVLIVLITTLRLPELTVGVKAGARDKVSLIRKVLKDDELGKFGEMMIEMLPEDLAFTVFIPSEKAFERELSLRVNESFTSTEKMDDTYAVISRILGFSAVPRTIYSTLVDYGSEIIYDAVSGFTLNISKDRNGRLVVNGVRSEMVDLKKKDVLVHIMDGVIMDASFEQSVKPDDNED</sequence>
<keyword evidence="5" id="KW-1185">Reference proteome</keyword>
<feature type="transmembrane region" description="Helical" evidence="2">
    <location>
        <begin position="12"/>
        <end position="31"/>
    </location>
</feature>